<dbReference type="PANTHER" id="PTHR13812:SF19">
    <property type="entry name" value="KETIMINE REDUCTASE MU-CRYSTALLIN"/>
    <property type="match status" value="1"/>
</dbReference>
<dbReference type="Gene3D" id="3.30.1780.10">
    <property type="entry name" value="ornithine cyclodeaminase, domain 1"/>
    <property type="match status" value="1"/>
</dbReference>
<organism evidence="1 2">
    <name type="scientific">Streptomyces paromomycinus</name>
    <name type="common">Streptomyces rimosus subsp. paromomycinus</name>
    <dbReference type="NCBI Taxonomy" id="92743"/>
    <lineage>
        <taxon>Bacteria</taxon>
        <taxon>Bacillati</taxon>
        <taxon>Actinomycetota</taxon>
        <taxon>Actinomycetes</taxon>
        <taxon>Kitasatosporales</taxon>
        <taxon>Streptomycetaceae</taxon>
        <taxon>Streptomyces</taxon>
    </lineage>
</organism>
<gene>
    <name evidence="1" type="primary">ocd_4</name>
    <name evidence="1" type="ORF">GKJPGBOP_08202</name>
</gene>
<dbReference type="EMBL" id="BHZD01000001">
    <property type="protein sequence ID" value="GCD48404.1"/>
    <property type="molecule type" value="Genomic_DNA"/>
</dbReference>
<accession>A0A401WGE7</accession>
<evidence type="ECO:0000313" key="2">
    <source>
        <dbReference type="Proteomes" id="UP000286746"/>
    </source>
</evidence>
<dbReference type="InterPro" id="IPR023401">
    <property type="entry name" value="ODC_N"/>
</dbReference>
<dbReference type="GO" id="GO:0005737">
    <property type="term" value="C:cytoplasm"/>
    <property type="evidence" value="ECO:0007669"/>
    <property type="project" value="TreeGrafter"/>
</dbReference>
<dbReference type="SUPFAM" id="SSF51735">
    <property type="entry name" value="NAD(P)-binding Rossmann-fold domains"/>
    <property type="match status" value="1"/>
</dbReference>
<keyword evidence="2" id="KW-1185">Reference proteome</keyword>
<dbReference type="Proteomes" id="UP000286746">
    <property type="component" value="Unassembled WGS sequence"/>
</dbReference>
<dbReference type="PANTHER" id="PTHR13812">
    <property type="entry name" value="KETIMINE REDUCTASE MU-CRYSTALLIN"/>
    <property type="match status" value="1"/>
</dbReference>
<comment type="caution">
    <text evidence="1">The sequence shown here is derived from an EMBL/GenBank/DDBJ whole genome shotgun (WGS) entry which is preliminary data.</text>
</comment>
<dbReference type="RefSeq" id="WP_125058323.1">
    <property type="nucleotide sequence ID" value="NZ_BHZD01000001.1"/>
</dbReference>
<proteinExistence type="predicted"/>
<dbReference type="InterPro" id="IPR036291">
    <property type="entry name" value="NAD(P)-bd_dom_sf"/>
</dbReference>
<dbReference type="AlphaFoldDB" id="A0A401WGE7"/>
<dbReference type="PIRSF" id="PIRSF001439">
    <property type="entry name" value="CryM"/>
    <property type="match status" value="1"/>
</dbReference>
<evidence type="ECO:0000313" key="1">
    <source>
        <dbReference type="EMBL" id="GCD48404.1"/>
    </source>
</evidence>
<protein>
    <submittedName>
        <fullName evidence="1">Ornithine cyclodeaminase</fullName>
    </submittedName>
</protein>
<name>A0A401WGE7_STREY</name>
<dbReference type="Gene3D" id="3.40.50.720">
    <property type="entry name" value="NAD(P)-binding Rossmann-like Domain"/>
    <property type="match status" value="1"/>
</dbReference>
<reference evidence="1 2" key="1">
    <citation type="submission" date="2018-11" db="EMBL/GenBank/DDBJ databases">
        <title>Whole genome sequence of Streptomyces paromomycinus NBRC 15454(T).</title>
        <authorList>
            <person name="Komaki H."/>
            <person name="Tamura T."/>
        </authorList>
    </citation>
    <scope>NUCLEOTIDE SEQUENCE [LARGE SCALE GENOMIC DNA]</scope>
    <source>
        <strain evidence="1 2">NBRC 15454</strain>
    </source>
</reference>
<sequence>MNPAKLSLIDAEELARRLPMARAIAALDEALRAGLDPEADVPRSVLDVRAGQLLLMPATSSSYAGVKIAAVAPDNPARGLPRIVASYLLMDAATLCPVAMIDGSALTLLRTPAVSAVAVDHLAAADAERLVVFGAGPQAWGHVEAVRAVRPISSVGIVARRPGQAAELVERCRSTGLPAEAVPSQAVSTADVIACCTTARTPLFPAEAVADHAVVVAMGAHEPTAREVDTSLVARATVVVEARTAALREAGDILIPLRAGDVDTGVIAGNLSELVRGAVDVAPGRPKLFKGTGMAWQDLVVAAAAVDGAP</sequence>
<dbReference type="InterPro" id="IPR003462">
    <property type="entry name" value="ODC_Mu_crystall"/>
</dbReference>
<dbReference type="Pfam" id="PF02423">
    <property type="entry name" value="OCD_Mu_crystall"/>
    <property type="match status" value="1"/>
</dbReference>